<dbReference type="OrthoDB" id="19619at2759"/>
<evidence type="ECO:0000256" key="3">
    <source>
        <dbReference type="ARBA" id="ARBA00023128"/>
    </source>
</evidence>
<dbReference type="PANTHER" id="PTHR28554">
    <property type="entry name" value="39S RIBOSOMAL PROTEIN L45, MITOCHONDRIAL"/>
    <property type="match status" value="1"/>
</dbReference>
<name>A0A8H7XVU5_PSICU</name>
<evidence type="ECO:0000256" key="1">
    <source>
        <dbReference type="ARBA" id="ARBA00004173"/>
    </source>
</evidence>
<dbReference type="GO" id="GO:0005739">
    <property type="term" value="C:mitochondrion"/>
    <property type="evidence" value="ECO:0007669"/>
    <property type="project" value="UniProtKB-SubCell"/>
</dbReference>
<proteinExistence type="predicted"/>
<evidence type="ECO:0000313" key="5">
    <source>
        <dbReference type="EMBL" id="KAG5167977.1"/>
    </source>
</evidence>
<comment type="subcellular location">
    <subcellularLocation>
        <location evidence="1">Mitochondrion</location>
    </subcellularLocation>
</comment>
<sequence length="380" mass="42780">MALGLSRSRIGVVLNQQGLSVRLASPLQAASCVHSGIALSRTYTTASASLTKKTPVTAKGTRKDAHLSPPPPKQKAASRNPPKKATSREMESAKHVADEEPLPTKISEEEKLKEVERMLAFQHLMPTVDAWGQEIKETLDVMIPLSVNYREPKAAFSSLQKNVINSLKNISSLAALINENALPGLYHGSGFMARIRQMMQIFRTQSVEADAIMAPVREMALNNYQALNNAIASRADKEVRKYTTSGYLNQSLQLSKTFRSKIPPKGRMIWQMHRTITPVQVLSLRVTEGYLAPEPPKLGNRLMVHALVKFDTEQSLEIYDARGNPLHTVVTNPDRMIDSEQPKESWRVPAPRKRVTEYLVLEKKMWHQGPWQFREQLWPF</sequence>
<dbReference type="Gene3D" id="3.10.450.240">
    <property type="match status" value="1"/>
</dbReference>
<organism evidence="5">
    <name type="scientific">Psilocybe cubensis</name>
    <name type="common">Psychedelic mushroom</name>
    <name type="synonym">Stropharia cubensis</name>
    <dbReference type="NCBI Taxonomy" id="181762"/>
    <lineage>
        <taxon>Eukaryota</taxon>
        <taxon>Fungi</taxon>
        <taxon>Dikarya</taxon>
        <taxon>Basidiomycota</taxon>
        <taxon>Agaricomycotina</taxon>
        <taxon>Agaricomycetes</taxon>
        <taxon>Agaricomycetidae</taxon>
        <taxon>Agaricales</taxon>
        <taxon>Agaricineae</taxon>
        <taxon>Strophariaceae</taxon>
        <taxon>Psilocybe</taxon>
    </lineage>
</organism>
<evidence type="ECO:0000256" key="2">
    <source>
        <dbReference type="ARBA" id="ARBA00022946"/>
    </source>
</evidence>
<feature type="region of interest" description="Disordered" evidence="4">
    <location>
        <begin position="53"/>
        <end position="107"/>
    </location>
</feature>
<gene>
    <name evidence="5" type="ORF">JR316_006569</name>
</gene>
<dbReference type="EMBL" id="JAFIQS010000006">
    <property type="protein sequence ID" value="KAG5167977.1"/>
    <property type="molecule type" value="Genomic_DNA"/>
</dbReference>
<dbReference type="AlphaFoldDB" id="A0A8H7XVU5"/>
<reference evidence="5" key="1">
    <citation type="submission" date="2021-02" db="EMBL/GenBank/DDBJ databases">
        <title>Psilocybe cubensis genome.</title>
        <authorList>
            <person name="Mckernan K.J."/>
            <person name="Crawford S."/>
            <person name="Trippe A."/>
            <person name="Kane L.T."/>
            <person name="Mclaughlin S."/>
        </authorList>
    </citation>
    <scope>NUCLEOTIDE SEQUENCE [LARGE SCALE GENOMIC DNA]</scope>
    <source>
        <strain evidence="5">MGC-MH-2018</strain>
    </source>
</reference>
<dbReference type="InterPro" id="IPR051975">
    <property type="entry name" value="mtLSU_mL45"/>
</dbReference>
<protein>
    <submittedName>
        <fullName evidence="5">Uncharacterized protein</fullName>
    </submittedName>
</protein>
<feature type="compositionally biased region" description="Basic and acidic residues" evidence="4">
    <location>
        <begin position="86"/>
        <end position="98"/>
    </location>
</feature>
<keyword evidence="3" id="KW-0496">Mitochondrion</keyword>
<comment type="caution">
    <text evidence="5">The sequence shown here is derived from an EMBL/GenBank/DDBJ whole genome shotgun (WGS) entry which is preliminary data.</text>
</comment>
<accession>A0A8H7XVU5</accession>
<dbReference type="PANTHER" id="PTHR28554:SF1">
    <property type="entry name" value="LARGE RIBOSOMAL SUBUNIT PROTEIN ML45"/>
    <property type="match status" value="1"/>
</dbReference>
<keyword evidence="2" id="KW-0809">Transit peptide</keyword>
<evidence type="ECO:0000256" key="4">
    <source>
        <dbReference type="SAM" id="MobiDB-lite"/>
    </source>
</evidence>